<dbReference type="RefSeq" id="WP_041016424.1">
    <property type="nucleotide sequence ID" value="NZ_CCEJ010000001.1"/>
</dbReference>
<comment type="caution">
    <text evidence="2">The sequence shown here is derived from an EMBL/GenBank/DDBJ whole genome shotgun (WGS) entry which is preliminary data.</text>
</comment>
<feature type="compositionally biased region" description="Low complexity" evidence="1">
    <location>
        <begin position="385"/>
        <end position="405"/>
    </location>
</feature>
<dbReference type="Proteomes" id="UP000031552">
    <property type="component" value="Unassembled WGS sequence"/>
</dbReference>
<keyword evidence="3" id="KW-1185">Reference proteome</keyword>
<organism evidence="2 3">
    <name type="scientific">Candidatus Criblamydia sequanensis CRIB-18</name>
    <dbReference type="NCBI Taxonomy" id="1437425"/>
    <lineage>
        <taxon>Bacteria</taxon>
        <taxon>Pseudomonadati</taxon>
        <taxon>Chlamydiota</taxon>
        <taxon>Chlamydiia</taxon>
        <taxon>Parachlamydiales</taxon>
        <taxon>Candidatus Criblamydiaceae</taxon>
        <taxon>Candidatus Criblamydia</taxon>
    </lineage>
</organism>
<reference evidence="2" key="2">
    <citation type="submission" date="2014-09" db="EMBL/GenBank/DDBJ databases">
        <title>Criblamydia sequanensis harbors a mega-plasmid encoding arsenite resistance.</title>
        <authorList>
            <person name="Bertelli C."/>
            <person name="Goesmann A."/>
            <person name="Greub G."/>
        </authorList>
    </citation>
    <scope>NUCLEOTIDE SEQUENCE [LARGE SCALE GENOMIC DNA]</scope>
    <source>
        <strain evidence="2">CRIB-18</strain>
    </source>
</reference>
<feature type="compositionally biased region" description="Basic and acidic residues" evidence="1">
    <location>
        <begin position="406"/>
        <end position="434"/>
    </location>
</feature>
<accession>A0A090CXR2</accession>
<evidence type="ECO:0000256" key="1">
    <source>
        <dbReference type="SAM" id="MobiDB-lite"/>
    </source>
</evidence>
<feature type="compositionally biased region" description="Basic and acidic residues" evidence="1">
    <location>
        <begin position="126"/>
        <end position="143"/>
    </location>
</feature>
<name>A0A090CXR2_9BACT</name>
<feature type="compositionally biased region" description="Basic and acidic residues" evidence="1">
    <location>
        <begin position="355"/>
        <end position="364"/>
    </location>
</feature>
<proteinExistence type="predicted"/>
<feature type="compositionally biased region" description="Polar residues" evidence="1">
    <location>
        <begin position="145"/>
        <end position="154"/>
    </location>
</feature>
<evidence type="ECO:0000313" key="3">
    <source>
        <dbReference type="Proteomes" id="UP000031552"/>
    </source>
</evidence>
<feature type="compositionally biased region" description="Low complexity" evidence="1">
    <location>
        <begin position="209"/>
        <end position="225"/>
    </location>
</feature>
<feature type="region of interest" description="Disordered" evidence="1">
    <location>
        <begin position="126"/>
        <end position="492"/>
    </location>
</feature>
<reference evidence="2" key="1">
    <citation type="submission" date="2013-12" db="EMBL/GenBank/DDBJ databases">
        <authorList>
            <person name="Linke B."/>
        </authorList>
    </citation>
    <scope>NUCLEOTIDE SEQUENCE [LARGE SCALE GENOMIC DNA]</scope>
    <source>
        <strain evidence="2">CRIB-18</strain>
    </source>
</reference>
<feature type="compositionally biased region" description="Basic and acidic residues" evidence="1">
    <location>
        <begin position="170"/>
        <end position="191"/>
    </location>
</feature>
<evidence type="ECO:0000313" key="2">
    <source>
        <dbReference type="EMBL" id="CDR32902.1"/>
    </source>
</evidence>
<protein>
    <submittedName>
        <fullName evidence="2">Uncharacterized protein</fullName>
    </submittedName>
</protein>
<feature type="compositionally biased region" description="Basic and acidic residues" evidence="1">
    <location>
        <begin position="287"/>
        <end position="349"/>
    </location>
</feature>
<sequence>MQQQPLSPCLFLGMTQYPPTDLIIPKSFELEEGEIGDNTPETPVDLIRQIESHIEAGEYVKAKDLLCQAFSKNIFDDTPYYLYAKTLFAQGLNKLAIHYLKEIGNPNEMARELLVSCRKRKREAKEEQNKLAAKRAEIAREEPEISTSGPKSNLSSISSEEAAEEEESDRPEKNLLEDKVSTPAPQEKEESSGEAVLHETPSLQGRITPLSSSELEDNLSSPLNSILPTPAPQEKEESSPEEVLPTTSFLKDRVSPLCSHEKNMGIGSSSSSSKKNEEASSSRQKRSSREKESSQESRRDSRSSRNEREEDKRSSHSSSRDRDHERNSQSSSREKESRSSRKRSSESLRDSSTSRSDHSRDSHYSRSSNSYEDSSYFRGERSNDRSSSPSSRGSYSSRYESSSSYRSKEDSKDEKSIREKEFQKPRPYSEDELSRKKRRLASHTNKDERPISRDEEVGSLSVAHQEKQLDAGSVSSSESSQMIERKDPKTPADIFPTLRSGADFLTKSLLSNGLSEESLMTCRIGIPKLLSKDVIQNVSYRIVPLKWRSIKLYPVDWQGDKSNFCESLIAGFNLDEFFIQPRKTEMRGVPDKKNPTLPKNSEQARSFIKRNVREANDKLDLLNQKDMRTYSQPAPHMIARLSPDQSLNKIRFKTQSIQVSNLQEEGTHNTSGGVFYYVYRWLWKGLQQKNHILPGYTDLLIDGPLLEALKNKGFVIKIFRTEDVALARSKGEPYEPITIPGHDMQSTRTIRLLQTKLNDGTYHFDLLYPES</sequence>
<feature type="compositionally biased region" description="Basic and acidic residues" evidence="1">
    <location>
        <begin position="444"/>
        <end position="456"/>
    </location>
</feature>
<gene>
    <name evidence="2" type="ORF">CSEC_0058</name>
</gene>
<dbReference type="STRING" id="1437425.CSEC_0058"/>
<dbReference type="AlphaFoldDB" id="A0A090CXR2"/>
<dbReference type="EMBL" id="CCEJ010000001">
    <property type="protein sequence ID" value="CDR32902.1"/>
    <property type="molecule type" value="Genomic_DNA"/>
</dbReference>
<feature type="compositionally biased region" description="Basic and acidic residues" evidence="1">
    <location>
        <begin position="250"/>
        <end position="263"/>
    </location>
</feature>
<feature type="compositionally biased region" description="Low complexity" evidence="1">
    <location>
        <begin position="365"/>
        <end position="374"/>
    </location>
</feature>